<protein>
    <submittedName>
        <fullName evidence="1">Uncharacterized protein</fullName>
    </submittedName>
</protein>
<organism evidence="1 2">
    <name type="scientific">Cinara cedri</name>
    <dbReference type="NCBI Taxonomy" id="506608"/>
    <lineage>
        <taxon>Eukaryota</taxon>
        <taxon>Metazoa</taxon>
        <taxon>Ecdysozoa</taxon>
        <taxon>Arthropoda</taxon>
        <taxon>Hexapoda</taxon>
        <taxon>Insecta</taxon>
        <taxon>Pterygota</taxon>
        <taxon>Neoptera</taxon>
        <taxon>Paraneoptera</taxon>
        <taxon>Hemiptera</taxon>
        <taxon>Sternorrhyncha</taxon>
        <taxon>Aphidomorpha</taxon>
        <taxon>Aphidoidea</taxon>
        <taxon>Aphididae</taxon>
        <taxon>Lachninae</taxon>
        <taxon>Cinara</taxon>
    </lineage>
</organism>
<evidence type="ECO:0000313" key="1">
    <source>
        <dbReference type="EMBL" id="VVC25949.1"/>
    </source>
</evidence>
<gene>
    <name evidence="1" type="ORF">CINCED_3A025018</name>
</gene>
<proteinExistence type="predicted"/>
<dbReference type="Proteomes" id="UP000325440">
    <property type="component" value="Unassembled WGS sequence"/>
</dbReference>
<reference evidence="1 2" key="1">
    <citation type="submission" date="2019-08" db="EMBL/GenBank/DDBJ databases">
        <authorList>
            <person name="Alioto T."/>
            <person name="Alioto T."/>
            <person name="Gomez Garrido J."/>
        </authorList>
    </citation>
    <scope>NUCLEOTIDE SEQUENCE [LARGE SCALE GENOMIC DNA]</scope>
</reference>
<dbReference type="AlphaFoldDB" id="A0A5E4M828"/>
<accession>A0A5E4M828</accession>
<dbReference type="EMBL" id="CABPRJ010000023">
    <property type="protein sequence ID" value="VVC25949.1"/>
    <property type="molecule type" value="Genomic_DNA"/>
</dbReference>
<evidence type="ECO:0000313" key="2">
    <source>
        <dbReference type="Proteomes" id="UP000325440"/>
    </source>
</evidence>
<name>A0A5E4M828_9HEMI</name>
<sequence>MFKNCANGEGAVITVGEELEETLDIYLYMFYFSLEDEKFAQIHTQSKYFVLYNCLYYKLRDLDNVG</sequence>
<keyword evidence="2" id="KW-1185">Reference proteome</keyword>